<evidence type="ECO:0000313" key="7">
    <source>
        <dbReference type="EMBL" id="KAK8876620.1"/>
    </source>
</evidence>
<comment type="caution">
    <text evidence="7">The sequence shown here is derived from an EMBL/GenBank/DDBJ whole genome shotgun (WGS) entry which is preliminary data.</text>
</comment>
<keyword evidence="2" id="KW-0808">Transferase</keyword>
<evidence type="ECO:0000256" key="4">
    <source>
        <dbReference type="ARBA" id="ARBA00022777"/>
    </source>
</evidence>
<protein>
    <recommendedName>
        <fullName evidence="6">Protein kinase domain-containing protein</fullName>
    </recommendedName>
</protein>
<keyword evidence="1" id="KW-0723">Serine/threonine-protein kinase</keyword>
<dbReference type="SMART" id="SM00220">
    <property type="entry name" value="S_TKc"/>
    <property type="match status" value="1"/>
</dbReference>
<dbReference type="EMBL" id="JAPFFF010000012">
    <property type="protein sequence ID" value="KAK8876620.1"/>
    <property type="molecule type" value="Genomic_DNA"/>
</dbReference>
<sequence>MHKEDPKVIIIDEYEEEFKNKYFIICFDYKVIIFQIKSKDEPETSNLNDIFRNIKDCKQYFIGKYKNNLVNEISEEDFIFSREIQKFSIECTIEFEKESINNIWSMIVDCLSGFLIKKGYQNSRNKQKNYFREEFKEHREKYDPLNKSYIELRQIDGGSGGKVCLIYYISTEEIYALKTPNDDLLRLNEREWKNYKNIRHPFIVHYFGYIEHYKRKYLLLEYVEGQTLDKYLKKRTNLDYVDKCIIILELLITIHYLHSLKYIYQDLKLNNIIINENKDAILIDFDHLIQNDEEQVTQNFTNPAVAPETHKTYQSDIYSLGYVIHFILFGEYPVIDNGKIRMNPNYIFVSCLSTIQSWCLLSYRSICHT</sequence>
<keyword evidence="8" id="KW-1185">Reference proteome</keyword>
<keyword evidence="3" id="KW-0547">Nucleotide-binding</keyword>
<dbReference type="PROSITE" id="PS00108">
    <property type="entry name" value="PROTEIN_KINASE_ST"/>
    <property type="match status" value="1"/>
</dbReference>
<reference evidence="7 8" key="1">
    <citation type="submission" date="2024-04" db="EMBL/GenBank/DDBJ databases">
        <title>Tritrichomonas musculus Genome.</title>
        <authorList>
            <person name="Alves-Ferreira E."/>
            <person name="Grigg M."/>
            <person name="Lorenzi H."/>
            <person name="Galac M."/>
        </authorList>
    </citation>
    <scope>NUCLEOTIDE SEQUENCE [LARGE SCALE GENOMIC DNA]</scope>
    <source>
        <strain evidence="7 8">EAF2021</strain>
    </source>
</reference>
<accession>A0ABR2JF88</accession>
<keyword evidence="4" id="KW-0418">Kinase</keyword>
<dbReference type="Pfam" id="PF00069">
    <property type="entry name" value="Pkinase"/>
    <property type="match status" value="1"/>
</dbReference>
<evidence type="ECO:0000256" key="1">
    <source>
        <dbReference type="ARBA" id="ARBA00022527"/>
    </source>
</evidence>
<proteinExistence type="predicted"/>
<dbReference type="InterPro" id="IPR011009">
    <property type="entry name" value="Kinase-like_dom_sf"/>
</dbReference>
<gene>
    <name evidence="7" type="ORF">M9Y10_006838</name>
</gene>
<dbReference type="InterPro" id="IPR008271">
    <property type="entry name" value="Ser/Thr_kinase_AS"/>
</dbReference>
<organism evidence="7 8">
    <name type="scientific">Tritrichomonas musculus</name>
    <dbReference type="NCBI Taxonomy" id="1915356"/>
    <lineage>
        <taxon>Eukaryota</taxon>
        <taxon>Metamonada</taxon>
        <taxon>Parabasalia</taxon>
        <taxon>Tritrichomonadida</taxon>
        <taxon>Tritrichomonadidae</taxon>
        <taxon>Tritrichomonas</taxon>
    </lineage>
</organism>
<dbReference type="InterPro" id="IPR000719">
    <property type="entry name" value="Prot_kinase_dom"/>
</dbReference>
<keyword evidence="5" id="KW-0067">ATP-binding</keyword>
<dbReference type="SUPFAM" id="SSF56112">
    <property type="entry name" value="Protein kinase-like (PK-like)"/>
    <property type="match status" value="1"/>
</dbReference>
<name>A0ABR2JF88_9EUKA</name>
<dbReference type="Proteomes" id="UP001470230">
    <property type="component" value="Unassembled WGS sequence"/>
</dbReference>
<evidence type="ECO:0000256" key="2">
    <source>
        <dbReference type="ARBA" id="ARBA00022679"/>
    </source>
</evidence>
<dbReference type="PROSITE" id="PS50011">
    <property type="entry name" value="PROTEIN_KINASE_DOM"/>
    <property type="match status" value="1"/>
</dbReference>
<evidence type="ECO:0000256" key="5">
    <source>
        <dbReference type="ARBA" id="ARBA00022840"/>
    </source>
</evidence>
<evidence type="ECO:0000259" key="6">
    <source>
        <dbReference type="PROSITE" id="PS50011"/>
    </source>
</evidence>
<evidence type="ECO:0000256" key="3">
    <source>
        <dbReference type="ARBA" id="ARBA00022741"/>
    </source>
</evidence>
<dbReference type="CDD" id="cd00180">
    <property type="entry name" value="PKc"/>
    <property type="match status" value="1"/>
</dbReference>
<dbReference type="PANTHER" id="PTHR24351">
    <property type="entry name" value="RIBOSOMAL PROTEIN S6 KINASE"/>
    <property type="match status" value="1"/>
</dbReference>
<evidence type="ECO:0000313" key="8">
    <source>
        <dbReference type="Proteomes" id="UP001470230"/>
    </source>
</evidence>
<feature type="domain" description="Protein kinase" evidence="6">
    <location>
        <begin position="149"/>
        <end position="369"/>
    </location>
</feature>
<dbReference type="Gene3D" id="1.10.510.10">
    <property type="entry name" value="Transferase(Phosphotransferase) domain 1"/>
    <property type="match status" value="1"/>
</dbReference>